<dbReference type="AlphaFoldDB" id="A0A1I0S7R2"/>
<evidence type="ECO:0008006" key="3">
    <source>
        <dbReference type="Google" id="ProtNLM"/>
    </source>
</evidence>
<evidence type="ECO:0000313" key="2">
    <source>
        <dbReference type="Proteomes" id="UP000199310"/>
    </source>
</evidence>
<dbReference type="STRING" id="29529.SAMN04488122_4555"/>
<organism evidence="1 2">
    <name type="scientific">Chitinophaga arvensicola</name>
    <dbReference type="NCBI Taxonomy" id="29529"/>
    <lineage>
        <taxon>Bacteria</taxon>
        <taxon>Pseudomonadati</taxon>
        <taxon>Bacteroidota</taxon>
        <taxon>Chitinophagia</taxon>
        <taxon>Chitinophagales</taxon>
        <taxon>Chitinophagaceae</taxon>
        <taxon>Chitinophaga</taxon>
    </lineage>
</organism>
<dbReference type="OrthoDB" id="1189226at2"/>
<keyword evidence="2" id="KW-1185">Reference proteome</keyword>
<reference evidence="2" key="1">
    <citation type="submission" date="2016-10" db="EMBL/GenBank/DDBJ databases">
        <authorList>
            <person name="Varghese N."/>
            <person name="Submissions S."/>
        </authorList>
    </citation>
    <scope>NUCLEOTIDE SEQUENCE [LARGE SCALE GENOMIC DNA]</scope>
    <source>
        <strain evidence="2">DSM 3695</strain>
    </source>
</reference>
<dbReference type="Gene3D" id="3.40.1580.10">
    <property type="entry name" value="SMI1/KNR4-like"/>
    <property type="match status" value="1"/>
</dbReference>
<accession>A0A1I0S7R2</accession>
<dbReference type="EMBL" id="FOJG01000002">
    <property type="protein sequence ID" value="SEW51872.1"/>
    <property type="molecule type" value="Genomic_DNA"/>
</dbReference>
<name>A0A1I0S7R2_9BACT</name>
<dbReference type="InterPro" id="IPR037883">
    <property type="entry name" value="Knr4/Smi1-like_sf"/>
</dbReference>
<dbReference type="RefSeq" id="WP_143059256.1">
    <property type="nucleotide sequence ID" value="NZ_FOJG01000002.1"/>
</dbReference>
<sequence>MDKLSQIEWEDKILLPQIYKDFYRRCSRSIPAGLVGTDLRNYYPDLNKGAIELLEDDGAEIFLDSNDFVFMMHQGYMFWYFKADGNPDPIVFGYHENRLEPDNMGCFSNFIKEFL</sequence>
<proteinExistence type="predicted"/>
<gene>
    <name evidence="1" type="ORF">SAMN04488122_4555</name>
</gene>
<protein>
    <recommendedName>
        <fullName evidence="3">SMI1 / KNR4 family (SUKH-1)</fullName>
    </recommendedName>
</protein>
<dbReference type="SUPFAM" id="SSF160631">
    <property type="entry name" value="SMI1/KNR4-like"/>
    <property type="match status" value="1"/>
</dbReference>
<evidence type="ECO:0000313" key="1">
    <source>
        <dbReference type="EMBL" id="SEW51872.1"/>
    </source>
</evidence>
<dbReference type="Proteomes" id="UP000199310">
    <property type="component" value="Unassembled WGS sequence"/>
</dbReference>